<comment type="subcellular location">
    <subcellularLocation>
        <location evidence="1">Membrane</location>
        <topology evidence="1">Single-pass membrane protein</topology>
    </subcellularLocation>
</comment>
<dbReference type="RefSeq" id="XP_020110916.1">
    <property type="nucleotide sequence ID" value="XM_020255327.1"/>
</dbReference>
<name>A0A6P5GQI8_ANACO</name>
<proteinExistence type="predicted"/>
<dbReference type="OrthoDB" id="2015991at2759"/>
<evidence type="ECO:0000259" key="8">
    <source>
        <dbReference type="Pfam" id="PF23452"/>
    </source>
</evidence>
<keyword evidence="9" id="KW-1185">Reference proteome</keyword>
<keyword evidence="4 7" id="KW-0812">Transmembrane</keyword>
<reference evidence="9" key="1">
    <citation type="journal article" date="2015" name="Nat. Genet.">
        <title>The pineapple genome and the evolution of CAM photosynthesis.</title>
        <authorList>
            <person name="Ming R."/>
            <person name="VanBuren R."/>
            <person name="Wai C.M."/>
            <person name="Tang H."/>
            <person name="Schatz M.C."/>
            <person name="Bowers J.E."/>
            <person name="Lyons E."/>
            <person name="Wang M.L."/>
            <person name="Chen J."/>
            <person name="Biggers E."/>
            <person name="Zhang J."/>
            <person name="Huang L."/>
            <person name="Zhang L."/>
            <person name="Miao W."/>
            <person name="Zhang J."/>
            <person name="Ye Z."/>
            <person name="Miao C."/>
            <person name="Lin Z."/>
            <person name="Wang H."/>
            <person name="Zhou H."/>
            <person name="Yim W.C."/>
            <person name="Priest H.D."/>
            <person name="Zheng C."/>
            <person name="Woodhouse M."/>
            <person name="Edger P.P."/>
            <person name="Guyot R."/>
            <person name="Guo H.B."/>
            <person name="Guo H."/>
            <person name="Zheng G."/>
            <person name="Singh R."/>
            <person name="Sharma A."/>
            <person name="Min X."/>
            <person name="Zheng Y."/>
            <person name="Lee H."/>
            <person name="Gurtowski J."/>
            <person name="Sedlazeck F.J."/>
            <person name="Harkess A."/>
            <person name="McKain M.R."/>
            <person name="Liao Z."/>
            <person name="Fang J."/>
            <person name="Liu J."/>
            <person name="Zhang X."/>
            <person name="Zhang Q."/>
            <person name="Hu W."/>
            <person name="Qin Y."/>
            <person name="Wang K."/>
            <person name="Chen L.Y."/>
            <person name="Shirley N."/>
            <person name="Lin Y.R."/>
            <person name="Liu L.Y."/>
            <person name="Hernandez A.G."/>
            <person name="Wright C.L."/>
            <person name="Bulone V."/>
            <person name="Tuskan G.A."/>
            <person name="Heath K."/>
            <person name="Zee F."/>
            <person name="Moore P.H."/>
            <person name="Sunkar R."/>
            <person name="Leebens-Mack J.H."/>
            <person name="Mockler T."/>
            <person name="Bennetzen J.L."/>
            <person name="Freeling M."/>
            <person name="Sankoff D."/>
            <person name="Paterson A.H."/>
            <person name="Zhu X."/>
            <person name="Yang X."/>
            <person name="Smith J.A."/>
            <person name="Cushman J.C."/>
            <person name="Paull R.E."/>
            <person name="Yu Q."/>
        </authorList>
    </citation>
    <scope>NUCLEOTIDE SEQUENCE [LARGE SCALE GENOMIC DNA]</scope>
    <source>
        <strain evidence="9">cv. F153</strain>
    </source>
</reference>
<evidence type="ECO:0000256" key="5">
    <source>
        <dbReference type="ARBA" id="ARBA00022989"/>
    </source>
</evidence>
<evidence type="ECO:0000313" key="10">
    <source>
        <dbReference type="RefSeq" id="XP_020110916.1"/>
    </source>
</evidence>
<dbReference type="Proteomes" id="UP000515123">
    <property type="component" value="Linkage group 1"/>
</dbReference>
<dbReference type="Gramene" id="Aco025746.1.mrna1">
    <property type="protein sequence ID" value="Aco025746.1.mrna1"/>
    <property type="gene ID" value="Aco025746.1.path1"/>
</dbReference>
<evidence type="ECO:0000256" key="6">
    <source>
        <dbReference type="ARBA" id="ARBA00023136"/>
    </source>
</evidence>
<dbReference type="GeneID" id="109725897"/>
<evidence type="ECO:0000256" key="2">
    <source>
        <dbReference type="ARBA" id="ARBA00022676"/>
    </source>
</evidence>
<dbReference type="PANTHER" id="PTHR31485">
    <property type="entry name" value="PEPTIDYL SERINE ALPHA-GALACTOSYLTRANSFERASE"/>
    <property type="match status" value="1"/>
</dbReference>
<protein>
    <submittedName>
        <fullName evidence="10">Peptidyl serine alpha-galactosyltransferase</fullName>
    </submittedName>
</protein>
<evidence type="ECO:0000256" key="4">
    <source>
        <dbReference type="ARBA" id="ARBA00022692"/>
    </source>
</evidence>
<dbReference type="Pfam" id="PF23452">
    <property type="entry name" value="HPAT"/>
    <property type="match status" value="2"/>
</dbReference>
<dbReference type="PANTHER" id="PTHR31485:SF7">
    <property type="entry name" value="PEPTIDYL SERINE ALPHA-GALACTOSYLTRANSFERASE"/>
    <property type="match status" value="1"/>
</dbReference>
<keyword evidence="2" id="KW-0328">Glycosyltransferase</keyword>
<feature type="domain" description="Hydroxyproline O-arabinosyltransferase-like" evidence="8">
    <location>
        <begin position="31"/>
        <end position="272"/>
    </location>
</feature>
<accession>A0A6P5GQI8</accession>
<dbReference type="GO" id="GO:0016757">
    <property type="term" value="F:glycosyltransferase activity"/>
    <property type="evidence" value="ECO:0007669"/>
    <property type="project" value="UniProtKB-KW"/>
</dbReference>
<reference evidence="10" key="2">
    <citation type="submission" date="2025-08" db="UniProtKB">
        <authorList>
            <consortium name="RefSeq"/>
        </authorList>
    </citation>
    <scope>IDENTIFICATION</scope>
    <source>
        <tissue evidence="10">Leaf</tissue>
    </source>
</reference>
<feature type="domain" description="Hydroxyproline O-arabinosyltransferase-like" evidence="8">
    <location>
        <begin position="396"/>
        <end position="664"/>
    </location>
</feature>
<evidence type="ECO:0000256" key="7">
    <source>
        <dbReference type="SAM" id="Phobius"/>
    </source>
</evidence>
<evidence type="ECO:0000256" key="3">
    <source>
        <dbReference type="ARBA" id="ARBA00022679"/>
    </source>
</evidence>
<dbReference type="InterPro" id="IPR044845">
    <property type="entry name" value="HPAT/SRGT1-like"/>
</dbReference>
<evidence type="ECO:0000313" key="9">
    <source>
        <dbReference type="Proteomes" id="UP000515123"/>
    </source>
</evidence>
<sequence>MAAALMAGVVGVGGGGGGVGLGLGGWGRRMHTLFSGSARTYFDWQTVGWLHSLRKAGHPGLTRLLSSSAPTIRSYAASLAPSPDLLTVPLLHVSHPRTGDWYPAINKPAGVVHWLKHSKDAENVDWVVILDADMIVRGPILPWELGAEKGKPVAAYYGYLRGCDNVLARLHTKHPELCDKVGGLLVMHIDDLRALAPLWLSKTEEVRGDRAHWATNITGDIYGQGWISEMYGYSFGAAEVGLRHKINDDLMIYPGYIPRVGVEPIIMHYGLPFEVGNWSFSKLDHHEDDIVYDCNRLFPPPPFPREIEMMEANPNLRRSLFLSIECINTLNEGLLLHHASMGCPRPKWSRYMSFLKSKRFAELTKPKYLNADQIHYQLSEKKIVSEEVEREHPKIHTLFSTECSTYFDWQTVGLMHSFRLSGQPGNITRLLSCTDEDLKRYKGHDLAPTHYVPSMSLHPLTGDWYPAINKPAAVLHWLNHVQTDAEYIVILDADMIMRGSITPWDYGAKRGHPVSTPYGYLIGCDNVLAKIHTRNPAACDKVGGVIIMHIDDLRKFALLWLHKTEEVRADKAHYATNITGDIYGSGWISEMYGYSFGAAELNLRHIIRRDILIYPGYVPEPGVKYKVFHYGLRFGVGNWSFDKADWRDVDMVNNCWAKFPEPPDPSTVAAEAENIRQRDLLSIECGRALNKALYLHHLKRNCPTSESSNNATHIEKTTGISLVSSDQGHSDSMRINRKNRDSVFDSHLQSTHGSHHVRSRWAGMFALWVFSVLGFLTIITVVLSSNRRWSSRTRAARSKKSFA</sequence>
<keyword evidence="3" id="KW-0808">Transferase</keyword>
<keyword evidence="5 7" id="KW-1133">Transmembrane helix</keyword>
<dbReference type="AlphaFoldDB" id="A0A6P5GQI8"/>
<dbReference type="GO" id="GO:0016020">
    <property type="term" value="C:membrane"/>
    <property type="evidence" value="ECO:0007669"/>
    <property type="project" value="UniProtKB-SubCell"/>
</dbReference>
<evidence type="ECO:0000256" key="1">
    <source>
        <dbReference type="ARBA" id="ARBA00004167"/>
    </source>
</evidence>
<dbReference type="InterPro" id="IPR056508">
    <property type="entry name" value="HPAT-like"/>
</dbReference>
<organism evidence="9 10">
    <name type="scientific">Ananas comosus</name>
    <name type="common">Pineapple</name>
    <name type="synonym">Ananas ananas</name>
    <dbReference type="NCBI Taxonomy" id="4615"/>
    <lineage>
        <taxon>Eukaryota</taxon>
        <taxon>Viridiplantae</taxon>
        <taxon>Streptophyta</taxon>
        <taxon>Embryophyta</taxon>
        <taxon>Tracheophyta</taxon>
        <taxon>Spermatophyta</taxon>
        <taxon>Magnoliopsida</taxon>
        <taxon>Liliopsida</taxon>
        <taxon>Poales</taxon>
        <taxon>Bromeliaceae</taxon>
        <taxon>Bromelioideae</taxon>
        <taxon>Ananas</taxon>
    </lineage>
</organism>
<feature type="transmembrane region" description="Helical" evidence="7">
    <location>
        <begin position="761"/>
        <end position="784"/>
    </location>
</feature>
<keyword evidence="6 7" id="KW-0472">Membrane</keyword>
<gene>
    <name evidence="10" type="primary">LOC109725897</name>
</gene>